<feature type="region of interest" description="Disordered" evidence="1">
    <location>
        <begin position="182"/>
        <end position="203"/>
    </location>
</feature>
<dbReference type="EMBL" id="MH170063">
    <property type="protein sequence ID" value="AXV43473.1"/>
    <property type="molecule type" value="Genomic_DNA"/>
</dbReference>
<accession>A0A385FPN8</accession>
<feature type="compositionally biased region" description="Basic and acidic residues" evidence="1">
    <location>
        <begin position="134"/>
        <end position="148"/>
    </location>
</feature>
<sequence>MFLYWEEAWLTAIEGYHNLDCRCGNWYDHLQRLCALDQLDAVAAAAIEREDGDGDAATTDTITDGDHGVAGGSAVSTNLPRESAIHALITQPILCPNQEELLTHCSPEPEVSRRRSVLPVSPHVLLEPSVQVHPEPKHRSVHFSEETGRKKRKERKPRKPRVRAPLRVPKAVLKGMDQLMRRREEKGDAAEESDSSSYFTSDSLTDTWSTSDDDFQSDGGYRPINKKIKRPLKWCTASCDFLGGSGGACPPVSWVTALTPCQVKLGDE</sequence>
<name>A0A385FPN8_9VIRU</name>
<protein>
    <submittedName>
        <fullName evidence="2">ORF2/2</fullName>
    </submittedName>
</protein>
<organism evidence="2">
    <name type="scientific">Torque teno sus virus 1b</name>
    <dbReference type="NCBI Taxonomy" id="687387"/>
    <lineage>
        <taxon>Viruses</taxon>
        <taxon>Monodnaviria</taxon>
        <taxon>Shotokuvirae</taxon>
        <taxon>Commensaviricota</taxon>
        <taxon>Cardeaviricetes</taxon>
        <taxon>Sanitavirales</taxon>
        <taxon>Anelloviridae</taxon>
        <taxon>Iotatorquevirus</taxon>
        <taxon>Iotatorquevirus suida1a</taxon>
    </lineage>
</organism>
<reference evidence="2" key="1">
    <citation type="submission" date="2018-04" db="EMBL/GenBank/DDBJ databases">
        <title>Virome characterization of sows with stillbirths cases.</title>
        <authorList>
            <person name="Tochetto C."/>
            <person name="Lima D.A."/>
            <person name="Varela A.P.M."/>
            <person name="Loiko M.R."/>
            <person name="Paim W.P."/>
            <person name="Scheffer C.M."/>
            <person name="Cerva C."/>
            <person name="Cibulski S.P."/>
            <person name="Herpich J.I."/>
            <person name="Mayer F.Q."/>
            <person name="Roehe P.M."/>
        </authorList>
    </citation>
    <scope>NUCLEOTIDE SEQUENCE</scope>
    <source>
        <strain evidence="2">RS/2</strain>
    </source>
</reference>
<evidence type="ECO:0000256" key="1">
    <source>
        <dbReference type="SAM" id="MobiDB-lite"/>
    </source>
</evidence>
<feature type="compositionally biased region" description="Basic residues" evidence="1">
    <location>
        <begin position="149"/>
        <end position="164"/>
    </location>
</feature>
<feature type="region of interest" description="Disordered" evidence="1">
    <location>
        <begin position="128"/>
        <end position="168"/>
    </location>
</feature>
<evidence type="ECO:0000313" key="2">
    <source>
        <dbReference type="EMBL" id="AXV43473.1"/>
    </source>
</evidence>
<proteinExistence type="predicted"/>